<dbReference type="EMBL" id="PPSL01000007">
    <property type="protein sequence ID" value="PQJ09197.1"/>
    <property type="molecule type" value="Genomic_DNA"/>
</dbReference>
<dbReference type="PANTHER" id="PTHR31901:SF9">
    <property type="entry name" value="GH3 DOMAIN-CONTAINING PROTEIN"/>
    <property type="match status" value="1"/>
</dbReference>
<proteinExistence type="predicted"/>
<reference evidence="3 4" key="1">
    <citation type="submission" date="2018-01" db="EMBL/GenBank/DDBJ databases">
        <title>A novel member of the phylum Bacteroidetes isolated from glacier ice.</title>
        <authorList>
            <person name="Liu Q."/>
            <person name="Xin Y.-H."/>
        </authorList>
    </citation>
    <scope>NUCLEOTIDE SEQUENCE [LARGE SCALE GENOMIC DNA]</scope>
    <source>
        <strain evidence="3 4">RB1R16</strain>
    </source>
</reference>
<gene>
    <name evidence="3" type="ORF">CJD36_020645</name>
</gene>
<dbReference type="InterPro" id="IPR055377">
    <property type="entry name" value="GH3_M"/>
</dbReference>
<protein>
    <submittedName>
        <fullName evidence="3">GH3 auxin-responsive promoter</fullName>
    </submittedName>
</protein>
<keyword evidence="4" id="KW-1185">Reference proteome</keyword>
<comment type="caution">
    <text evidence="3">The sequence shown here is derived from an EMBL/GenBank/DDBJ whole genome shotgun (WGS) entry which is preliminary data.</text>
</comment>
<dbReference type="RefSeq" id="WP_105041102.1">
    <property type="nucleotide sequence ID" value="NZ_PPSL01000007.1"/>
</dbReference>
<evidence type="ECO:0000313" key="4">
    <source>
        <dbReference type="Proteomes" id="UP000239872"/>
    </source>
</evidence>
<evidence type="ECO:0000259" key="1">
    <source>
        <dbReference type="Pfam" id="PF23571"/>
    </source>
</evidence>
<dbReference type="GO" id="GO:0016881">
    <property type="term" value="F:acid-amino acid ligase activity"/>
    <property type="evidence" value="ECO:0007669"/>
    <property type="project" value="TreeGrafter"/>
</dbReference>
<accession>A0A2S7SRG0</accession>
<organism evidence="3 4">
    <name type="scientific">Flavipsychrobacter stenotrophus</name>
    <dbReference type="NCBI Taxonomy" id="2077091"/>
    <lineage>
        <taxon>Bacteria</taxon>
        <taxon>Pseudomonadati</taxon>
        <taxon>Bacteroidota</taxon>
        <taxon>Chitinophagia</taxon>
        <taxon>Chitinophagales</taxon>
        <taxon>Chitinophagaceae</taxon>
        <taxon>Flavipsychrobacter</taxon>
    </lineage>
</organism>
<dbReference type="InterPro" id="IPR055378">
    <property type="entry name" value="GH3_C"/>
</dbReference>
<evidence type="ECO:0000259" key="2">
    <source>
        <dbReference type="Pfam" id="PF23572"/>
    </source>
</evidence>
<dbReference type="Pfam" id="PF03321">
    <property type="entry name" value="GH3"/>
    <property type="match status" value="1"/>
</dbReference>
<dbReference type="Proteomes" id="UP000239872">
    <property type="component" value="Unassembled WGS sequence"/>
</dbReference>
<dbReference type="AlphaFoldDB" id="A0A2S7SRG0"/>
<feature type="domain" description="GH3 middle" evidence="1">
    <location>
        <begin position="299"/>
        <end position="364"/>
    </location>
</feature>
<dbReference type="Pfam" id="PF23571">
    <property type="entry name" value="GH3_M"/>
    <property type="match status" value="1"/>
</dbReference>
<dbReference type="InterPro" id="IPR004993">
    <property type="entry name" value="GH3"/>
</dbReference>
<dbReference type="GO" id="GO:0005737">
    <property type="term" value="C:cytoplasm"/>
    <property type="evidence" value="ECO:0007669"/>
    <property type="project" value="TreeGrafter"/>
</dbReference>
<dbReference type="Pfam" id="PF23572">
    <property type="entry name" value="GH3_C"/>
    <property type="match status" value="1"/>
</dbReference>
<dbReference type="PANTHER" id="PTHR31901">
    <property type="entry name" value="GH3 DOMAIN-CONTAINING PROTEIN"/>
    <property type="match status" value="1"/>
</dbReference>
<sequence length="513" mass="58588">MAILGNLIARSLQLRKKFNLPVASPETYQKYTLRQLLDRGQYTLFGKHYGFGSMLSKEIDLATKFRTTVPVHTYDDMYNQWWHLCQEGKENVCWPGKVKYFALSSGTSESASKHIPVTQDMIKSIKKVGFKQLYSMANYKIPPVAFEKGILMLGGTTSLFEKGEYYEGDMSGISAKNMPKWMSSLLYKPGQKISKRTKWEDRIRLIVLNAKNWDVGIVCGVPAWVQIVLERVIKHHGVKDIHEIWPNLSVYIHGGVAMDPYRESFKRILGKKMTYIETYMASEGSFGFQARPGGGIKLVLNAGIFFEFIPFTSDHFDEDGNIKPNPKTFMVHEVKQDVEYAVLLSTCSGAWRYLIGDVIKFTDAKEYEIAIVGRTKQFLSMCGEHLSVDNMNRAIETVSTHLGITIREFTVAGFPEDNRFAHKWYLGCDDANANPEQIKTLIDEALCKLNDDYEVERTSALKEIYVEILPSKTFIDYLRFKGKYGAMNKFPRVLKGKQLDDWTAYLEKSKVIG</sequence>
<evidence type="ECO:0000313" key="3">
    <source>
        <dbReference type="EMBL" id="PQJ09197.1"/>
    </source>
</evidence>
<feature type="domain" description="GH3 C-terminal" evidence="2">
    <location>
        <begin position="390"/>
        <end position="495"/>
    </location>
</feature>
<dbReference type="OrthoDB" id="5678283at2"/>
<name>A0A2S7SRG0_9BACT</name>